<keyword evidence="1" id="KW-0732">Signal</keyword>
<dbReference type="Proteomes" id="UP000827892">
    <property type="component" value="Chromosome X"/>
</dbReference>
<dbReference type="AlphaFoldDB" id="A0AAE8ZUL4"/>
<feature type="signal peptide" evidence="1">
    <location>
        <begin position="1"/>
        <end position="19"/>
    </location>
</feature>
<evidence type="ECO:0000313" key="3">
    <source>
        <dbReference type="Proteomes" id="UP000827892"/>
    </source>
</evidence>
<dbReference type="EMBL" id="CP090896">
    <property type="protein sequence ID" value="ULT83507.1"/>
    <property type="molecule type" value="Genomic_DNA"/>
</dbReference>
<feature type="chain" id="PRO_5042063057" evidence="1">
    <location>
        <begin position="20"/>
        <end position="214"/>
    </location>
</feature>
<evidence type="ECO:0000256" key="1">
    <source>
        <dbReference type="SAM" id="SignalP"/>
    </source>
</evidence>
<sequence>MIILVIFSVCISLCTNVQAGSISTPTTTSLVHNTFGADLTRIAESCFSGANHEQLTRYTVRRSIARTLGSVLNPEFLLTIGLTELRSTLNLEPLPPWKPYNNTDPSDLDLASAPTIQAYYDLKEPRDVMRSLDDDYNYEHNLTPAKAYLDKQFPATRKVFKRRFEKIRRSIELLDRKRIDKMIGKYYKANSLITETVEQTTSRRNLFRCWNATN</sequence>
<name>A0AAE8ZUL4_CAEBR</name>
<evidence type="ECO:0000313" key="2">
    <source>
        <dbReference type="EMBL" id="ULT83507.1"/>
    </source>
</evidence>
<protein>
    <submittedName>
        <fullName evidence="2">Uncharacterized protein</fullName>
    </submittedName>
</protein>
<proteinExistence type="predicted"/>
<gene>
    <name evidence="2" type="ORF">L3Y34_012620</name>
</gene>
<reference evidence="2 3" key="1">
    <citation type="submission" date="2022-05" db="EMBL/GenBank/DDBJ databases">
        <title>Chromosome-level reference genomes for two strains of Caenorhabditis briggsae: an improved platform for comparative genomics.</title>
        <authorList>
            <person name="Stevens L."/>
            <person name="Andersen E.C."/>
        </authorList>
    </citation>
    <scope>NUCLEOTIDE SEQUENCE [LARGE SCALE GENOMIC DNA]</scope>
    <source>
        <strain evidence="2">QX1410_ONT</strain>
        <tissue evidence="2">Whole-organism</tissue>
    </source>
</reference>
<accession>A0AAE8ZUL4</accession>
<organism evidence="2 3">
    <name type="scientific">Caenorhabditis briggsae</name>
    <dbReference type="NCBI Taxonomy" id="6238"/>
    <lineage>
        <taxon>Eukaryota</taxon>
        <taxon>Metazoa</taxon>
        <taxon>Ecdysozoa</taxon>
        <taxon>Nematoda</taxon>
        <taxon>Chromadorea</taxon>
        <taxon>Rhabditida</taxon>
        <taxon>Rhabditina</taxon>
        <taxon>Rhabditomorpha</taxon>
        <taxon>Rhabditoidea</taxon>
        <taxon>Rhabditidae</taxon>
        <taxon>Peloderinae</taxon>
        <taxon>Caenorhabditis</taxon>
    </lineage>
</organism>